<accession>A0AAI8VHU1</accession>
<gene>
    <name evidence="3" type="ORF">KHLLAP_LOCUS5364</name>
</gene>
<organism evidence="3 4">
    <name type="scientific">Anthostomella pinea</name>
    <dbReference type="NCBI Taxonomy" id="933095"/>
    <lineage>
        <taxon>Eukaryota</taxon>
        <taxon>Fungi</taxon>
        <taxon>Dikarya</taxon>
        <taxon>Ascomycota</taxon>
        <taxon>Pezizomycotina</taxon>
        <taxon>Sordariomycetes</taxon>
        <taxon>Xylariomycetidae</taxon>
        <taxon>Xylariales</taxon>
        <taxon>Xylariaceae</taxon>
        <taxon>Anthostomella</taxon>
    </lineage>
</organism>
<comment type="caution">
    <text evidence="3">The sequence shown here is derived from an EMBL/GenBank/DDBJ whole genome shotgun (WGS) entry which is preliminary data.</text>
</comment>
<dbReference type="PANTHER" id="PTHR34144">
    <property type="entry name" value="CHROMOSOME 8, WHOLE GENOME SHOTGUN SEQUENCE"/>
    <property type="match status" value="1"/>
</dbReference>
<dbReference type="Proteomes" id="UP001295740">
    <property type="component" value="Unassembled WGS sequence"/>
</dbReference>
<evidence type="ECO:0000313" key="3">
    <source>
        <dbReference type="EMBL" id="CAJ2504896.1"/>
    </source>
</evidence>
<name>A0AAI8VHU1_9PEZI</name>
<evidence type="ECO:0000256" key="2">
    <source>
        <dbReference type="SAM" id="Phobius"/>
    </source>
</evidence>
<evidence type="ECO:0000256" key="1">
    <source>
        <dbReference type="SAM" id="MobiDB-lite"/>
    </source>
</evidence>
<feature type="transmembrane region" description="Helical" evidence="2">
    <location>
        <begin position="82"/>
        <end position="105"/>
    </location>
</feature>
<sequence>MHVHRAPSEERESCPDDDDVNHPDSPSTSSTTLFDYAHEEDGLLSKESLQTLKQDWPTNLISHFRTRRRTLRRILRRQPAKAILVALKCTLLALCIVLTITPLFFPSYTHPPKHYHALKSRCQSQGHSHPLPGCANAFDENVFISVSLYDPAGTLARSLWADRLLEVIRLIGPDRVYLSIYENDSGPEGASALESLKTRLRCRYSIVNDAHVDPADFPTLTLPDGSSRVKRLAYLSELRNRPLRPLDRVGPGGVLMRFDKILFLNDVAFDPPDAVQLLFSTNVGRDGRAHYLSACALDYYQPFLFYDLYASRDAEGYSMGLPFFPLFSGEGPAASRAAMLDQRDAVPVKSCWSGMVAMQAQHVQHLNASLPDPQFHDIGRHVINPKNPSSVSSPVRFRYEPELFFDACECCLFQADVARVAHTVGDEDQGMFVNPYVRVAYKESVLRWLSWARKWERLFVIPHAIGTSLASLPTHNPHRTVREGEPFTEEVWMGEGMAGRWRLVRHVARNGMFCGVRDFQTLRLGTRDGDINWENIKIPTGQTLHQPT</sequence>
<feature type="region of interest" description="Disordered" evidence="1">
    <location>
        <begin position="1"/>
        <end position="32"/>
    </location>
</feature>
<dbReference type="InterPro" id="IPR021047">
    <property type="entry name" value="Mannosyltransferase_CMT1"/>
</dbReference>
<proteinExistence type="predicted"/>
<dbReference type="PANTHER" id="PTHR34144:SF8">
    <property type="entry name" value="GLYCOSYLTRANSFERASE FAMILY 69 PROTEIN"/>
    <property type="match status" value="1"/>
</dbReference>
<keyword evidence="2" id="KW-1133">Transmembrane helix</keyword>
<feature type="compositionally biased region" description="Basic and acidic residues" evidence="1">
    <location>
        <begin position="1"/>
        <end position="14"/>
    </location>
</feature>
<keyword evidence="2" id="KW-0812">Transmembrane</keyword>
<keyword evidence="2" id="KW-0472">Membrane</keyword>
<evidence type="ECO:0000313" key="4">
    <source>
        <dbReference type="Proteomes" id="UP001295740"/>
    </source>
</evidence>
<dbReference type="EMBL" id="CAUWAG010000007">
    <property type="protein sequence ID" value="CAJ2504896.1"/>
    <property type="molecule type" value="Genomic_DNA"/>
</dbReference>
<reference evidence="3" key="1">
    <citation type="submission" date="2023-10" db="EMBL/GenBank/DDBJ databases">
        <authorList>
            <person name="Hackl T."/>
        </authorList>
    </citation>
    <scope>NUCLEOTIDE SEQUENCE</scope>
</reference>
<dbReference type="Pfam" id="PF11735">
    <property type="entry name" value="CAP59_mtransfer"/>
    <property type="match status" value="1"/>
</dbReference>
<dbReference type="AlphaFoldDB" id="A0AAI8VHU1"/>
<protein>
    <submittedName>
        <fullName evidence="3">Uu.00g122900.m01.CDS01</fullName>
    </submittedName>
</protein>
<keyword evidence="4" id="KW-1185">Reference proteome</keyword>